<name>A0ABT1H6A0_9NOCA</name>
<proteinExistence type="predicted"/>
<dbReference type="RefSeq" id="WP_253655839.1">
    <property type="nucleotide sequence ID" value="NZ_BAAAOE010000005.1"/>
</dbReference>
<reference evidence="3 4" key="1">
    <citation type="submission" date="2022-06" db="EMBL/GenBank/DDBJ databases">
        <title>Genomic Encyclopedia of Archaeal and Bacterial Type Strains, Phase II (KMG-II): from individual species to whole genera.</title>
        <authorList>
            <person name="Goeker M."/>
        </authorList>
    </citation>
    <scope>NUCLEOTIDE SEQUENCE [LARGE SCALE GENOMIC DNA]</scope>
    <source>
        <strain evidence="3 4">DSM 45037</strain>
    </source>
</reference>
<comment type="caution">
    <text evidence="3">The sequence shown here is derived from an EMBL/GenBank/DDBJ whole genome shotgun (WGS) entry which is preliminary data.</text>
</comment>
<protein>
    <recommendedName>
        <fullName evidence="2">DUF222 domain-containing protein</fullName>
    </recommendedName>
</protein>
<feature type="domain" description="DUF222" evidence="2">
    <location>
        <begin position="41"/>
        <end position="362"/>
    </location>
</feature>
<dbReference type="InterPro" id="IPR003870">
    <property type="entry name" value="DUF222"/>
</dbReference>
<evidence type="ECO:0000313" key="4">
    <source>
        <dbReference type="Proteomes" id="UP001205740"/>
    </source>
</evidence>
<dbReference type="InterPro" id="IPR003615">
    <property type="entry name" value="HNH_nuc"/>
</dbReference>
<feature type="region of interest" description="Disordered" evidence="1">
    <location>
        <begin position="229"/>
        <end position="250"/>
    </location>
</feature>
<dbReference type="Proteomes" id="UP001205740">
    <property type="component" value="Unassembled WGS sequence"/>
</dbReference>
<evidence type="ECO:0000313" key="3">
    <source>
        <dbReference type="EMBL" id="MCP2162282.1"/>
    </source>
</evidence>
<dbReference type="EMBL" id="JAMTCG010000006">
    <property type="protein sequence ID" value="MCP2162282.1"/>
    <property type="molecule type" value="Genomic_DNA"/>
</dbReference>
<feature type="region of interest" description="Disordered" evidence="1">
    <location>
        <begin position="439"/>
        <end position="465"/>
    </location>
</feature>
<keyword evidence="4" id="KW-1185">Reference proteome</keyword>
<gene>
    <name evidence="3" type="ORF">LX12_003486</name>
</gene>
<evidence type="ECO:0000259" key="2">
    <source>
        <dbReference type="Pfam" id="PF02720"/>
    </source>
</evidence>
<evidence type="ECO:0000256" key="1">
    <source>
        <dbReference type="SAM" id="MobiDB-lite"/>
    </source>
</evidence>
<dbReference type="Pfam" id="PF02720">
    <property type="entry name" value="DUF222"/>
    <property type="match status" value="1"/>
</dbReference>
<accession>A0ABT1H6A0</accession>
<sequence length="508" mass="55864">MSDSLIDDYAALHVLLDRIVKRTSDACSELEVAELAITHEHAVRKMGSIGLQRILDVSDREAFRSVQCTKLDEFVGQRLRIQNPRRRLRQVTQLTEMHAMTGEKLPPRCPETADAMADGALNHEHVDAVLDVMAKVPAATPPEMRDLAEEQLAEIARHHSPREITRAGARILSHLDPDGDLPDERDRARNRSLSLGAQDTLGMSKLSATLDPTTRALFEVLLAAWAKPGMNNPDDELSPKGGADGDGIDQDQLRDAASRDCRTQAQRNHDALNALLRAAADGGLYGASHRGLPPHIVVSISEAQLRERAGIGHTTTGTDLPMSEIVRLAAQAQMYLAVFDDHTGEPLYFGRAKRLASESQRFATFAEYGGCSKPGCPRPFSHTEAHHAEQDWANGGNTDITDLAPACGPHNRAVHHGPGGWKTVKITDGSDRGKYGWVANGTSDPPRTNHLHRPDRILDDTAPPDPDWSDIEHRLELILADHHSEARPPEPREPWIIRVIDYRSPITG</sequence>
<dbReference type="CDD" id="cd00085">
    <property type="entry name" value="HNHc"/>
    <property type="match status" value="1"/>
</dbReference>
<organism evidence="3 4">
    <name type="scientific">Williamsia serinedens</name>
    <dbReference type="NCBI Taxonomy" id="391736"/>
    <lineage>
        <taxon>Bacteria</taxon>
        <taxon>Bacillati</taxon>
        <taxon>Actinomycetota</taxon>
        <taxon>Actinomycetes</taxon>
        <taxon>Mycobacteriales</taxon>
        <taxon>Nocardiaceae</taxon>
        <taxon>Williamsia</taxon>
    </lineage>
</organism>